<dbReference type="CDD" id="cd03035">
    <property type="entry name" value="ArsC_Yffb"/>
    <property type="match status" value="1"/>
</dbReference>
<proteinExistence type="inferred from homology"/>
<dbReference type="PANTHER" id="PTHR30041:SF8">
    <property type="entry name" value="PROTEIN YFFB"/>
    <property type="match status" value="1"/>
</dbReference>
<sequence>MIMLYGIKTCDTVRKACRWLDAAGIAYQYYDLRKDGLTQEVLAGWLQQVGWEKLLNRSGMTYRKLSAEDKERLNADTALGMLLEQPTLMRRPILLEDGKVLHLGFKPEQYEALFLHK</sequence>
<reference evidence="3 4" key="1">
    <citation type="submission" date="2021-04" db="EMBL/GenBank/DDBJ databases">
        <title>The complete genome sequence of Neokomagataea sp. TBRC 2177.</title>
        <authorList>
            <person name="Charoenyingcharoen P."/>
            <person name="Yukphan P."/>
        </authorList>
    </citation>
    <scope>NUCLEOTIDE SEQUENCE [LARGE SCALE GENOMIC DNA]</scope>
    <source>
        <strain evidence="3 4">TBRC 2177</strain>
    </source>
</reference>
<evidence type="ECO:0000256" key="1">
    <source>
        <dbReference type="ARBA" id="ARBA00007198"/>
    </source>
</evidence>
<dbReference type="InterPro" id="IPR006660">
    <property type="entry name" value="Arsenate_reductase-like"/>
</dbReference>
<dbReference type="NCBIfam" id="TIGR01617">
    <property type="entry name" value="arsC_related"/>
    <property type="match status" value="1"/>
</dbReference>
<dbReference type="NCBIfam" id="NF008107">
    <property type="entry name" value="PRK10853.1"/>
    <property type="match status" value="1"/>
</dbReference>
<name>A0ABS5E887_9PROT</name>
<dbReference type="SUPFAM" id="SSF52833">
    <property type="entry name" value="Thioredoxin-like"/>
    <property type="match status" value="1"/>
</dbReference>
<dbReference type="Pfam" id="PF03960">
    <property type="entry name" value="ArsC"/>
    <property type="match status" value="1"/>
</dbReference>
<organism evidence="3 4">
    <name type="scientific">Neokomagataea anthophila</name>
    <dbReference type="NCBI Taxonomy" id="2826925"/>
    <lineage>
        <taxon>Bacteria</taxon>
        <taxon>Pseudomonadati</taxon>
        <taxon>Pseudomonadota</taxon>
        <taxon>Alphaproteobacteria</taxon>
        <taxon>Acetobacterales</taxon>
        <taxon>Acetobacteraceae</taxon>
        <taxon>Neokomagataea</taxon>
    </lineage>
</organism>
<accession>A0ABS5E887</accession>
<dbReference type="Proteomes" id="UP000677812">
    <property type="component" value="Unassembled WGS sequence"/>
</dbReference>
<dbReference type="InterPro" id="IPR006504">
    <property type="entry name" value="Tscrpt_reg_Spx/MgsR"/>
</dbReference>
<dbReference type="PROSITE" id="PS51353">
    <property type="entry name" value="ARSC"/>
    <property type="match status" value="1"/>
</dbReference>
<gene>
    <name evidence="3" type="ORF">KB213_08690</name>
</gene>
<dbReference type="EMBL" id="JAGRQH010000005">
    <property type="protein sequence ID" value="MBR0560127.1"/>
    <property type="molecule type" value="Genomic_DNA"/>
</dbReference>
<evidence type="ECO:0000313" key="3">
    <source>
        <dbReference type="EMBL" id="MBR0560127.1"/>
    </source>
</evidence>
<dbReference type="Gene3D" id="3.40.30.10">
    <property type="entry name" value="Glutaredoxin"/>
    <property type="match status" value="1"/>
</dbReference>
<dbReference type="RefSeq" id="WP_211682242.1">
    <property type="nucleotide sequence ID" value="NZ_JAGRQH010000005.1"/>
</dbReference>
<comment type="caution">
    <text evidence="3">The sequence shown here is derived from an EMBL/GenBank/DDBJ whole genome shotgun (WGS) entry which is preliminary data.</text>
</comment>
<dbReference type="PANTHER" id="PTHR30041">
    <property type="entry name" value="ARSENATE REDUCTASE"/>
    <property type="match status" value="1"/>
</dbReference>
<comment type="similarity">
    <text evidence="1 2">Belongs to the ArsC family.</text>
</comment>
<protein>
    <submittedName>
        <fullName evidence="3">ArsC family reductase</fullName>
    </submittedName>
</protein>
<evidence type="ECO:0000313" key="4">
    <source>
        <dbReference type="Proteomes" id="UP000677812"/>
    </source>
</evidence>
<evidence type="ECO:0000256" key="2">
    <source>
        <dbReference type="PROSITE-ProRule" id="PRU01282"/>
    </source>
</evidence>
<dbReference type="InterPro" id="IPR036249">
    <property type="entry name" value="Thioredoxin-like_sf"/>
</dbReference>
<keyword evidence="4" id="KW-1185">Reference proteome</keyword>